<dbReference type="GO" id="GO:0005739">
    <property type="term" value="C:mitochondrion"/>
    <property type="evidence" value="ECO:0007669"/>
    <property type="project" value="TreeGrafter"/>
</dbReference>
<feature type="compositionally biased region" description="Low complexity" evidence="3">
    <location>
        <begin position="954"/>
        <end position="965"/>
    </location>
</feature>
<dbReference type="GO" id="GO:0005829">
    <property type="term" value="C:cytosol"/>
    <property type="evidence" value="ECO:0007669"/>
    <property type="project" value="TreeGrafter"/>
</dbReference>
<gene>
    <name evidence="4" type="ORF">Clacol_007533</name>
</gene>
<protein>
    <recommendedName>
        <fullName evidence="6">Galactose oxidase</fullName>
    </recommendedName>
</protein>
<accession>A0AAV5AHR3</accession>
<feature type="compositionally biased region" description="Polar residues" evidence="3">
    <location>
        <begin position="636"/>
        <end position="664"/>
    </location>
</feature>
<evidence type="ECO:0000313" key="5">
    <source>
        <dbReference type="Proteomes" id="UP001050691"/>
    </source>
</evidence>
<feature type="compositionally biased region" description="Gly residues" evidence="3">
    <location>
        <begin position="614"/>
        <end position="628"/>
    </location>
</feature>
<sequence length="1107" mass="121077">MNLVRSVSAELATVARKARGIVPPKLVGASTTVIGDKMYLFGGRLVVERRMLSDVYVFDLQSYTWDKLDPPTDGVIPGPRYFHSADTWNNYLVIFGGMGYRTESQTPESLCVLNDVWFFSISESRWVSLEDTPTFPESTPSLVPRARYAHLSSVSSDLLFIIGGQDISNGWLDDIHIFDLPSRKWVHCSDYPRHCGTYRSISLSSPLIVRNPSFEPQPPPACRFRPEDSPSVLPVTPPDSFVELPFSSPPTPNFPSQIYLYSNYNFTDVKRELEVFTPQSSSSFIVADRSNAMTGDVRPPGLRFPTGALLGTSIIIAGTYLAHSYQAFSIWSLDLTTMAWSHIEPGTALASGSWCRAVLWRESNKFLVFGNREGNLVEDYNHRLLSWDHVAYIDLEAFGVYQPPNPGYGLGREAQAMGLAALEDGAFADFEIICDDGRRISCSRKLLEDRWPWFRDQRRRYLAAASSTVDTAGTNPVSSLPIWPPSSDPVLPRPDPRLTPRSLHLAEPYPITIAFLQYLYAQALLTPLQHAPAVLSALLLLSSTYEISHLRDLVKHAMHKALTTGTQGVSGVYDVATLCDCQSLRIRAMRMFKNGRRPTNRSRSDRPEHERHGGSGGSQGRGSSGGPPAGRPRGFSESNQSQTGSSNFGDMGQTVVNGHSSGASISKRDTALPPNLLRRPSYKSLYGPPSDLEPVEEIPSPNEGGAVHYTASISSLKSMGSTIASYSDDDDNSYDLDLLGLDVSSGRSWTPVPPSTQPYRRKASTSSLGISEDYFSGTDQDSSPISTSFSTPDKIMNFHLPYSIKHRPSRSASFSDSPSLTDTPSMTESFSSGTLSTSSINSSAPVTPHTPLTPALAEIVDAVAKINTTRPELSRQTSLRSIDEGDLSGIKADSESEKNFSLSHFPSPPPAAPRKTLTVKTSLSHISEADGLRSPDWLSRTPSRSPGLTSGFDTPTTPSATTSRSISRKSSYDVLSSDRRTTTTITPVPQIGATISRLLYSRRSSSALDREAAKGRLKLETKVDEGFSSDAPSVPSEKESLRTGILSGLWSPRSPRGKAGERKKKKESEKQKVQGLTEIVRQRVDSGGFEGVVVQKIAISAFDDTAR</sequence>
<dbReference type="PANTHER" id="PTHR43503">
    <property type="entry name" value="MCG48959-RELATED"/>
    <property type="match status" value="1"/>
</dbReference>
<feature type="compositionally biased region" description="Polar residues" evidence="3">
    <location>
        <begin position="777"/>
        <end position="790"/>
    </location>
</feature>
<evidence type="ECO:0000313" key="4">
    <source>
        <dbReference type="EMBL" id="GJJ13282.1"/>
    </source>
</evidence>
<feature type="region of interest" description="Disordered" evidence="3">
    <location>
        <begin position="932"/>
        <end position="985"/>
    </location>
</feature>
<evidence type="ECO:0000256" key="2">
    <source>
        <dbReference type="ARBA" id="ARBA00022737"/>
    </source>
</evidence>
<comment type="caution">
    <text evidence="4">The sequence shown here is derived from an EMBL/GenBank/DDBJ whole genome shotgun (WGS) entry which is preliminary data.</text>
</comment>
<dbReference type="Gene3D" id="2.120.10.80">
    <property type="entry name" value="Kelch-type beta propeller"/>
    <property type="match status" value="2"/>
</dbReference>
<dbReference type="EMBL" id="BPWL01000008">
    <property type="protein sequence ID" value="GJJ13282.1"/>
    <property type="molecule type" value="Genomic_DNA"/>
</dbReference>
<organism evidence="4 5">
    <name type="scientific">Clathrus columnatus</name>
    <dbReference type="NCBI Taxonomy" id="1419009"/>
    <lineage>
        <taxon>Eukaryota</taxon>
        <taxon>Fungi</taxon>
        <taxon>Dikarya</taxon>
        <taxon>Basidiomycota</taxon>
        <taxon>Agaricomycotina</taxon>
        <taxon>Agaricomycetes</taxon>
        <taxon>Phallomycetidae</taxon>
        <taxon>Phallales</taxon>
        <taxon>Clathraceae</taxon>
        <taxon>Clathrus</taxon>
    </lineage>
</organism>
<keyword evidence="1" id="KW-0880">Kelch repeat</keyword>
<name>A0AAV5AHR3_9AGAM</name>
<dbReference type="Gene3D" id="3.30.710.10">
    <property type="entry name" value="Potassium Channel Kv1.1, Chain A"/>
    <property type="match status" value="1"/>
</dbReference>
<dbReference type="GO" id="GO:0045454">
    <property type="term" value="P:cell redox homeostasis"/>
    <property type="evidence" value="ECO:0007669"/>
    <property type="project" value="TreeGrafter"/>
</dbReference>
<feature type="region of interest" description="Disordered" evidence="3">
    <location>
        <begin position="592"/>
        <end position="703"/>
    </location>
</feature>
<dbReference type="InterPro" id="IPR015915">
    <property type="entry name" value="Kelch-typ_b-propeller"/>
</dbReference>
<keyword evidence="2" id="KW-0677">Repeat</keyword>
<feature type="region of interest" description="Disordered" evidence="3">
    <location>
        <begin position="748"/>
        <end position="790"/>
    </location>
</feature>
<feature type="region of interest" description="Disordered" evidence="3">
    <location>
        <begin position="807"/>
        <end position="849"/>
    </location>
</feature>
<feature type="compositionally biased region" description="Basic and acidic residues" evidence="3">
    <location>
        <begin position="602"/>
        <end position="613"/>
    </location>
</feature>
<dbReference type="Pfam" id="PF24681">
    <property type="entry name" value="Kelch_KLHDC2_KLHL20_DRC7"/>
    <property type="match status" value="1"/>
</dbReference>
<evidence type="ECO:0008006" key="6">
    <source>
        <dbReference type="Google" id="ProtNLM"/>
    </source>
</evidence>
<reference evidence="4" key="1">
    <citation type="submission" date="2021-10" db="EMBL/GenBank/DDBJ databases">
        <title>De novo Genome Assembly of Clathrus columnatus (Basidiomycota, Fungi) Using Illumina and Nanopore Sequence Data.</title>
        <authorList>
            <person name="Ogiso-Tanaka E."/>
            <person name="Itagaki H."/>
            <person name="Hosoya T."/>
            <person name="Hosaka K."/>
        </authorList>
    </citation>
    <scope>NUCLEOTIDE SEQUENCE</scope>
    <source>
        <strain evidence="4">MO-923</strain>
    </source>
</reference>
<feature type="region of interest" description="Disordered" evidence="3">
    <location>
        <begin position="869"/>
        <end position="918"/>
    </location>
</feature>
<evidence type="ECO:0000256" key="3">
    <source>
        <dbReference type="SAM" id="MobiDB-lite"/>
    </source>
</evidence>
<keyword evidence="5" id="KW-1185">Reference proteome</keyword>
<dbReference type="AlphaFoldDB" id="A0AAV5AHR3"/>
<dbReference type="SUPFAM" id="SSF117281">
    <property type="entry name" value="Kelch motif"/>
    <property type="match status" value="1"/>
</dbReference>
<feature type="compositionally biased region" description="Low complexity" evidence="3">
    <location>
        <begin position="827"/>
        <end position="843"/>
    </location>
</feature>
<feature type="compositionally biased region" description="Polar residues" evidence="3">
    <location>
        <begin position="869"/>
        <end position="880"/>
    </location>
</feature>
<dbReference type="InterPro" id="IPR011333">
    <property type="entry name" value="SKP1/BTB/POZ_sf"/>
</dbReference>
<evidence type="ECO:0000256" key="1">
    <source>
        <dbReference type="ARBA" id="ARBA00022441"/>
    </source>
</evidence>
<dbReference type="PANTHER" id="PTHR43503:SF2">
    <property type="entry name" value="NEGATIVE REGULATOR OF SPORULATION MDS3-RELATED"/>
    <property type="match status" value="1"/>
</dbReference>
<feature type="region of interest" description="Disordered" evidence="3">
    <location>
        <begin position="1025"/>
        <end position="1074"/>
    </location>
</feature>
<feature type="compositionally biased region" description="Low complexity" evidence="3">
    <location>
        <begin position="810"/>
        <end position="819"/>
    </location>
</feature>
<proteinExistence type="predicted"/>
<dbReference type="Proteomes" id="UP001050691">
    <property type="component" value="Unassembled WGS sequence"/>
</dbReference>
<feature type="compositionally biased region" description="Polar residues" evidence="3">
    <location>
        <begin position="940"/>
        <end position="953"/>
    </location>
</feature>